<evidence type="ECO:0000256" key="1">
    <source>
        <dbReference type="SAM" id="MobiDB-lite"/>
    </source>
</evidence>
<protein>
    <submittedName>
        <fullName evidence="2">Uncharacterized protein</fullName>
    </submittedName>
</protein>
<dbReference type="RefSeq" id="WP_162669894.1">
    <property type="nucleotide sequence ID" value="NZ_LR593886.1"/>
</dbReference>
<evidence type="ECO:0000313" key="3">
    <source>
        <dbReference type="Proteomes" id="UP000464178"/>
    </source>
</evidence>
<dbReference type="Proteomes" id="UP000464178">
    <property type="component" value="Chromosome"/>
</dbReference>
<name>A0A6P2D7Q9_9BACT</name>
<evidence type="ECO:0000313" key="2">
    <source>
        <dbReference type="EMBL" id="VTR95490.1"/>
    </source>
</evidence>
<reference evidence="2 3" key="1">
    <citation type="submission" date="2019-05" db="EMBL/GenBank/DDBJ databases">
        <authorList>
            <consortium name="Science for Life Laboratories"/>
        </authorList>
    </citation>
    <scope>NUCLEOTIDE SEQUENCE [LARGE SCALE GENOMIC DNA]</scope>
    <source>
        <strain evidence="2">Soil9</strain>
    </source>
</reference>
<dbReference type="EMBL" id="LR593886">
    <property type="protein sequence ID" value="VTR95490.1"/>
    <property type="molecule type" value="Genomic_DNA"/>
</dbReference>
<organism evidence="2 3">
    <name type="scientific">Gemmata massiliana</name>
    <dbReference type="NCBI Taxonomy" id="1210884"/>
    <lineage>
        <taxon>Bacteria</taxon>
        <taxon>Pseudomonadati</taxon>
        <taxon>Planctomycetota</taxon>
        <taxon>Planctomycetia</taxon>
        <taxon>Gemmatales</taxon>
        <taxon>Gemmataceae</taxon>
        <taxon>Gemmata</taxon>
    </lineage>
</organism>
<feature type="region of interest" description="Disordered" evidence="1">
    <location>
        <begin position="64"/>
        <end position="84"/>
    </location>
</feature>
<keyword evidence="3" id="KW-1185">Reference proteome</keyword>
<gene>
    <name evidence="2" type="ORF">SOIL9_22240</name>
</gene>
<dbReference type="KEGG" id="gms:SOIL9_22240"/>
<accession>A0A6P2D7Q9</accession>
<proteinExistence type="predicted"/>
<sequence length="108" mass="11699">MSHTRREKLTPVTPESPCPVCAGDHKCSVGDGGLILCGRRDGPVPGFDHRGPSPGDARFHIYRRADAPPPNRSNKPNPSRDWGGIARDYAARFDADARAELRTPRAAA</sequence>
<dbReference type="AlphaFoldDB" id="A0A6P2D7Q9"/>